<feature type="region of interest" description="Disordered" evidence="3">
    <location>
        <begin position="1"/>
        <end position="33"/>
    </location>
</feature>
<dbReference type="EC" id="3.4.19.12" evidence="2"/>
<dbReference type="PANTHER" id="PTHR24006">
    <property type="entry name" value="UBIQUITIN CARBOXYL-TERMINAL HYDROLASE"/>
    <property type="match status" value="1"/>
</dbReference>
<feature type="region of interest" description="Disordered" evidence="3">
    <location>
        <begin position="513"/>
        <end position="550"/>
    </location>
</feature>
<keyword evidence="2" id="KW-0645">Protease</keyword>
<comment type="similarity">
    <text evidence="1 2">Belongs to the peptidase C19 family.</text>
</comment>
<dbReference type="InterPro" id="IPR018200">
    <property type="entry name" value="USP_CS"/>
</dbReference>
<reference evidence="5" key="1">
    <citation type="submission" date="2018-02" db="EMBL/GenBank/DDBJ databases">
        <title>Rhizophora mucronata_Transcriptome.</title>
        <authorList>
            <person name="Meera S.P."/>
            <person name="Sreeshan A."/>
            <person name="Augustine A."/>
        </authorList>
    </citation>
    <scope>NUCLEOTIDE SEQUENCE</scope>
    <source>
        <tissue evidence="5">Leaf</tissue>
    </source>
</reference>
<dbReference type="InterPro" id="IPR001394">
    <property type="entry name" value="Peptidase_C19_UCH"/>
</dbReference>
<keyword evidence="2" id="KW-0833">Ubl conjugation pathway</keyword>
<dbReference type="EMBL" id="GGEC01046333">
    <property type="protein sequence ID" value="MBX26817.1"/>
    <property type="molecule type" value="Transcribed_RNA"/>
</dbReference>
<dbReference type="GO" id="GO:0006508">
    <property type="term" value="P:proteolysis"/>
    <property type="evidence" value="ECO:0007669"/>
    <property type="project" value="UniProtKB-KW"/>
</dbReference>
<dbReference type="Pfam" id="PF00443">
    <property type="entry name" value="UCH"/>
    <property type="match status" value="1"/>
</dbReference>
<dbReference type="InterPro" id="IPR050164">
    <property type="entry name" value="Peptidase_C19"/>
</dbReference>
<dbReference type="CDD" id="cd02661">
    <property type="entry name" value="Peptidase_C19E"/>
    <property type="match status" value="1"/>
</dbReference>
<dbReference type="GO" id="GO:0004843">
    <property type="term" value="F:cysteine-type deubiquitinase activity"/>
    <property type="evidence" value="ECO:0007669"/>
    <property type="project" value="UniProtKB-UniRule"/>
</dbReference>
<evidence type="ECO:0000256" key="1">
    <source>
        <dbReference type="ARBA" id="ARBA00009085"/>
    </source>
</evidence>
<dbReference type="PROSITE" id="PS50235">
    <property type="entry name" value="USP_3"/>
    <property type="match status" value="1"/>
</dbReference>
<keyword evidence="2" id="KW-0788">Thiol protease</keyword>
<dbReference type="GO" id="GO:0016579">
    <property type="term" value="P:protein deubiquitination"/>
    <property type="evidence" value="ECO:0007669"/>
    <property type="project" value="InterPro"/>
</dbReference>
<dbReference type="SUPFAM" id="SSF54001">
    <property type="entry name" value="Cysteine proteinases"/>
    <property type="match status" value="1"/>
</dbReference>
<dbReference type="PANTHER" id="PTHR24006:SF663">
    <property type="entry name" value="UBIQUITIN CARBOXYL-TERMINAL HYDROLASE 23"/>
    <property type="match status" value="1"/>
</dbReference>
<dbReference type="FunFam" id="3.90.70.10:FF:000078">
    <property type="entry name" value="Ubiquitin carboxyl-terminal hydrolase 23"/>
    <property type="match status" value="1"/>
</dbReference>
<proteinExistence type="inferred from homology"/>
<dbReference type="AlphaFoldDB" id="A0A2P2M9C2"/>
<dbReference type="Gene3D" id="3.90.70.10">
    <property type="entry name" value="Cysteine proteinases"/>
    <property type="match status" value="1"/>
</dbReference>
<dbReference type="PROSITE" id="PS00972">
    <property type="entry name" value="USP_1"/>
    <property type="match status" value="1"/>
</dbReference>
<name>A0A2P2M9C2_RHIMU</name>
<protein>
    <recommendedName>
        <fullName evidence="2">Ubiquitin carboxyl-terminal hydrolase</fullName>
        <ecNumber evidence="2">3.4.19.12</ecNumber>
    </recommendedName>
</protein>
<evidence type="ECO:0000256" key="3">
    <source>
        <dbReference type="SAM" id="MobiDB-lite"/>
    </source>
</evidence>
<evidence type="ECO:0000313" key="5">
    <source>
        <dbReference type="EMBL" id="MBX26817.1"/>
    </source>
</evidence>
<evidence type="ECO:0000256" key="2">
    <source>
        <dbReference type="RuleBase" id="RU366025"/>
    </source>
</evidence>
<dbReference type="InterPro" id="IPR028889">
    <property type="entry name" value="USP"/>
</dbReference>
<accession>A0A2P2M9C2</accession>
<comment type="catalytic activity">
    <reaction evidence="2">
        <text>Thiol-dependent hydrolysis of ester, thioester, amide, peptide and isopeptide bonds formed by the C-terminal Gly of ubiquitin (a 76-residue protein attached to proteins as an intracellular targeting signal).</text>
        <dbReference type="EC" id="3.4.19.12"/>
    </reaction>
</comment>
<comment type="function">
    <text evidence="2">Recognizes and hydrolyzes the peptide bond at the C-terminal Gly of ubiquitin. Involved in the processing of poly-ubiquitin precursors as well as that of ubiquitinated proteins.</text>
</comment>
<dbReference type="GO" id="GO:0005829">
    <property type="term" value="C:cytosol"/>
    <property type="evidence" value="ECO:0007669"/>
    <property type="project" value="TreeGrafter"/>
</dbReference>
<dbReference type="PROSITE" id="PS00973">
    <property type="entry name" value="USP_2"/>
    <property type="match status" value="1"/>
</dbReference>
<feature type="region of interest" description="Disordered" evidence="3">
    <location>
        <begin position="66"/>
        <end position="85"/>
    </location>
</feature>
<sequence length="807" mass="89227">MEVFAGQPAENGHAGLGNGSSLSAPPPLPPSSTSLALNGRIEFHPARKSFTGFINSGGGDFRIETLNPDSGRKRAPGDFDPGIQPRRKVDGSDFLENGLDQELSFEISFRKIGAGLENLGNTCFLNSVLQCLTYTEPLAAYLQSGKHQNSCHIAGFCALCAIQKHVSRALQSTGRSLIPKDLVSNLRCISRNFRNARQEDAHEYMVNLLESMHKCCLPLGVPSESPAAYEKSLVHKIFGGRLRSQVECQQCLYGSNKFDPFLDLSLEIVKADSLPVALRNFTAAEMLDGGEKHYQCQQCKQRVRATKRLTVHKVPYVLTIHLKRFHAHDPGRKVDKKVLFDSSLDMKPFVSDFYDGNLKYSLYGVLVHYGHNTHSGHYVCFVRTSSGMWYLLNDNEVRQVREKHVLEQEAYMLFYVRDRKNVALKKPIDVVQKENIKSSFHNNANLVHKSFLKENSSCLVNGSTVTGYSATYKKDAWNVGPVKETFAKEASSQHNNEAMIPECSVPKHDPDLGPPSCAPLLKDMSKSDTSGSPGGISTERAAGDISDEQSGDFSQGIAHELVISSMPLVVPNECSVGEASESGQHKKLKKKLIKNQILRRHVGSNLFRASLGLWKKKKHKKNKKHILGTWNLMKEQLLDGSFPSDSGPSTSKASVSSVNSLMKGVKSVLEKGASPRMLGTVPVGDIINGELSKRNNQAAENGNRDTSQEGMMGIVVRDAVDTGVARWDGIVLPPSDTAEPIIAQNVCIGYVPDEWDEEYDRGKRKKLRHSKHNFGGPNPFQEIATKKTQFKKANINRASRGNQPFWI</sequence>
<organism evidence="5">
    <name type="scientific">Rhizophora mucronata</name>
    <name type="common">Asiatic mangrove</name>
    <dbReference type="NCBI Taxonomy" id="61149"/>
    <lineage>
        <taxon>Eukaryota</taxon>
        <taxon>Viridiplantae</taxon>
        <taxon>Streptophyta</taxon>
        <taxon>Embryophyta</taxon>
        <taxon>Tracheophyta</taxon>
        <taxon>Spermatophyta</taxon>
        <taxon>Magnoliopsida</taxon>
        <taxon>eudicotyledons</taxon>
        <taxon>Gunneridae</taxon>
        <taxon>Pentapetalae</taxon>
        <taxon>rosids</taxon>
        <taxon>fabids</taxon>
        <taxon>Malpighiales</taxon>
        <taxon>Rhizophoraceae</taxon>
        <taxon>Rhizophora</taxon>
    </lineage>
</organism>
<dbReference type="InterPro" id="IPR038765">
    <property type="entry name" value="Papain-like_cys_pep_sf"/>
</dbReference>
<keyword evidence="2 5" id="KW-0378">Hydrolase</keyword>
<dbReference type="GO" id="GO:0005634">
    <property type="term" value="C:nucleus"/>
    <property type="evidence" value="ECO:0007669"/>
    <property type="project" value="TreeGrafter"/>
</dbReference>
<feature type="domain" description="USP" evidence="4">
    <location>
        <begin position="114"/>
        <end position="418"/>
    </location>
</feature>
<evidence type="ECO:0000259" key="4">
    <source>
        <dbReference type="PROSITE" id="PS50235"/>
    </source>
</evidence>